<dbReference type="EMBL" id="GEDG01027982">
    <property type="protein sequence ID" value="JAP13477.1"/>
    <property type="molecule type" value="Transcribed_RNA"/>
</dbReference>
<protein>
    <submittedName>
        <fullName evidence="1">Putative ovule protein</fullName>
    </submittedName>
</protein>
<organism evidence="1">
    <name type="scientific">Solanum chacoense</name>
    <name type="common">Chaco potato</name>
    <dbReference type="NCBI Taxonomy" id="4108"/>
    <lineage>
        <taxon>Eukaryota</taxon>
        <taxon>Viridiplantae</taxon>
        <taxon>Streptophyta</taxon>
        <taxon>Embryophyta</taxon>
        <taxon>Tracheophyta</taxon>
        <taxon>Spermatophyta</taxon>
        <taxon>Magnoliopsida</taxon>
        <taxon>eudicotyledons</taxon>
        <taxon>Gunneridae</taxon>
        <taxon>Pentapetalae</taxon>
        <taxon>asterids</taxon>
        <taxon>lamiids</taxon>
        <taxon>Solanales</taxon>
        <taxon>Solanaceae</taxon>
        <taxon>Solanoideae</taxon>
        <taxon>Solaneae</taxon>
        <taxon>Solanum</taxon>
    </lineage>
</organism>
<name>A0A0V0GZA4_SOLCH</name>
<accession>A0A0V0GZA4</accession>
<sequence>MVSRPILFLQFDHANYEHCQPRAIVDQSRMDGTFLFFNNQCKFNLIKAWHYFSKELTKSNRVYILHSTPESKKMEDIIYFAVGQGL</sequence>
<proteinExistence type="predicted"/>
<dbReference type="AlphaFoldDB" id="A0A0V0GZA4"/>
<evidence type="ECO:0000313" key="1">
    <source>
        <dbReference type="EMBL" id="JAP13477.1"/>
    </source>
</evidence>
<reference evidence="1" key="1">
    <citation type="submission" date="2015-12" db="EMBL/GenBank/DDBJ databases">
        <title>Gene expression during late stages of embryo sac development: a critical building block for successful pollen-pistil interactions.</title>
        <authorList>
            <person name="Liu Y."/>
            <person name="Joly V."/>
            <person name="Sabar M."/>
            <person name="Matton D.P."/>
        </authorList>
    </citation>
    <scope>NUCLEOTIDE SEQUENCE</scope>
</reference>